<evidence type="ECO:0000256" key="11">
    <source>
        <dbReference type="PIRSR" id="PIRSR000350-2"/>
    </source>
</evidence>
<dbReference type="InterPro" id="IPR006258">
    <property type="entry name" value="Lipoamide_DH"/>
</dbReference>
<reference evidence="17" key="1">
    <citation type="submission" date="2023-05" db="EMBL/GenBank/DDBJ databases">
        <authorList>
            <person name="Zhang X."/>
        </authorList>
    </citation>
    <scope>NUCLEOTIDE SEQUENCE</scope>
    <source>
        <strain evidence="17">YF14B1</strain>
    </source>
</reference>
<dbReference type="EC" id="1.8.1.4" evidence="2 14"/>
<organism evidence="17 18">
    <name type="scientific">Xanthocytophaga flava</name>
    <dbReference type="NCBI Taxonomy" id="3048013"/>
    <lineage>
        <taxon>Bacteria</taxon>
        <taxon>Pseudomonadati</taxon>
        <taxon>Bacteroidota</taxon>
        <taxon>Cytophagia</taxon>
        <taxon>Cytophagales</taxon>
        <taxon>Rhodocytophagaceae</taxon>
        <taxon>Xanthocytophaga</taxon>
    </lineage>
</organism>
<feature type="binding site" evidence="12">
    <location>
        <begin position="318"/>
        <end position="321"/>
    </location>
    <ligand>
        <name>FAD</name>
        <dbReference type="ChEBI" id="CHEBI:57692"/>
    </ligand>
</feature>
<dbReference type="InterPro" id="IPR023753">
    <property type="entry name" value="FAD/NAD-binding_dom"/>
</dbReference>
<dbReference type="RefSeq" id="WP_313976926.1">
    <property type="nucleotide sequence ID" value="NZ_JASJOS010000003.1"/>
</dbReference>
<gene>
    <name evidence="17" type="primary">lpdA</name>
    <name evidence="17" type="ORF">QNI16_07555</name>
</gene>
<feature type="binding site" evidence="12">
    <location>
        <position position="203"/>
    </location>
    <ligand>
        <name>NAD(+)</name>
        <dbReference type="ChEBI" id="CHEBI:57540"/>
    </ligand>
</feature>
<feature type="binding site" evidence="12">
    <location>
        <position position="271"/>
    </location>
    <ligand>
        <name>NAD(+)</name>
        <dbReference type="ChEBI" id="CHEBI:57540"/>
    </ligand>
</feature>
<feature type="binding site" evidence="12">
    <location>
        <position position="50"/>
    </location>
    <ligand>
        <name>FAD</name>
        <dbReference type="ChEBI" id="CHEBI:57692"/>
    </ligand>
</feature>
<dbReference type="PANTHER" id="PTHR22912">
    <property type="entry name" value="DISULFIDE OXIDOREDUCTASE"/>
    <property type="match status" value="1"/>
</dbReference>
<dbReference type="NCBIfam" id="TIGR01350">
    <property type="entry name" value="lipoamide_DH"/>
    <property type="match status" value="1"/>
</dbReference>
<evidence type="ECO:0000256" key="4">
    <source>
        <dbReference type="ARBA" id="ARBA00022630"/>
    </source>
</evidence>
<dbReference type="InterPro" id="IPR050151">
    <property type="entry name" value="Class-I_Pyr_Nuc-Dis_Oxidored"/>
</dbReference>
<dbReference type="GO" id="GO:0004148">
    <property type="term" value="F:dihydrolipoyl dehydrogenase (NADH) activity"/>
    <property type="evidence" value="ECO:0007669"/>
    <property type="project" value="UniProtKB-EC"/>
</dbReference>
<dbReference type="GO" id="GO:0050660">
    <property type="term" value="F:flavin adenine dinucleotide binding"/>
    <property type="evidence" value="ECO:0007669"/>
    <property type="project" value="InterPro"/>
</dbReference>
<dbReference type="PRINTS" id="PR00368">
    <property type="entry name" value="FADPNR"/>
</dbReference>
<protein>
    <recommendedName>
        <fullName evidence="3 14">Dihydrolipoyl dehydrogenase</fullName>
        <ecNumber evidence="2 14">1.8.1.4</ecNumber>
    </recommendedName>
</protein>
<dbReference type="InterPro" id="IPR016156">
    <property type="entry name" value="FAD/NAD-linked_Rdtase_dimer_sf"/>
</dbReference>
<dbReference type="GO" id="GO:0006103">
    <property type="term" value="P:2-oxoglutarate metabolic process"/>
    <property type="evidence" value="ECO:0007669"/>
    <property type="project" value="TreeGrafter"/>
</dbReference>
<evidence type="ECO:0000256" key="7">
    <source>
        <dbReference type="ARBA" id="ARBA00023027"/>
    </source>
</evidence>
<keyword evidence="4 14" id="KW-0285">Flavoprotein</keyword>
<dbReference type="FunFam" id="3.50.50.60:FF:000001">
    <property type="entry name" value="Dihydrolipoyl dehydrogenase, mitochondrial"/>
    <property type="match status" value="1"/>
</dbReference>
<evidence type="ECO:0000256" key="1">
    <source>
        <dbReference type="ARBA" id="ARBA00007532"/>
    </source>
</evidence>
<proteinExistence type="inferred from homology"/>
<keyword evidence="8" id="KW-1015">Disulfide bond</keyword>
<comment type="similarity">
    <text evidence="1 14">Belongs to the class-I pyridine nucleotide-disulfide oxidoreductase family.</text>
</comment>
<evidence type="ECO:0000313" key="18">
    <source>
        <dbReference type="Proteomes" id="UP001241110"/>
    </source>
</evidence>
<evidence type="ECO:0000256" key="12">
    <source>
        <dbReference type="PIRSR" id="PIRSR000350-3"/>
    </source>
</evidence>
<dbReference type="InterPro" id="IPR004099">
    <property type="entry name" value="Pyr_nucl-diS_OxRdtase_dimer"/>
</dbReference>
<feature type="binding site" evidence="12">
    <location>
        <position position="114"/>
    </location>
    <ligand>
        <name>FAD</name>
        <dbReference type="ChEBI" id="CHEBI:57692"/>
    </ligand>
</feature>
<evidence type="ECO:0000256" key="13">
    <source>
        <dbReference type="PIRSR" id="PIRSR000350-4"/>
    </source>
</evidence>
<keyword evidence="5 12" id="KW-0274">FAD</keyword>
<keyword evidence="7 12" id="KW-0520">NAD</keyword>
<dbReference type="PIRSF" id="PIRSF000350">
    <property type="entry name" value="Mercury_reductase_MerA"/>
    <property type="match status" value="1"/>
</dbReference>
<feature type="active site" description="Proton acceptor" evidence="11">
    <location>
        <position position="444"/>
    </location>
</feature>
<dbReference type="InterPro" id="IPR036188">
    <property type="entry name" value="FAD/NAD-bd_sf"/>
</dbReference>
<dbReference type="Gene3D" id="3.50.50.60">
    <property type="entry name" value="FAD/NAD(P)-binding domain"/>
    <property type="match status" value="2"/>
</dbReference>
<dbReference type="PANTHER" id="PTHR22912:SF151">
    <property type="entry name" value="DIHYDROLIPOYL DEHYDROGENASE, MITOCHONDRIAL"/>
    <property type="match status" value="1"/>
</dbReference>
<comment type="cofactor">
    <cofactor evidence="12 14">
        <name>FAD</name>
        <dbReference type="ChEBI" id="CHEBI:57692"/>
    </cofactor>
    <text evidence="12 14">Binds 1 FAD per subunit.</text>
</comment>
<feature type="binding site" evidence="12">
    <location>
        <position position="312"/>
    </location>
    <ligand>
        <name>FAD</name>
        <dbReference type="ChEBI" id="CHEBI:57692"/>
    </ligand>
</feature>
<dbReference type="PRINTS" id="PR00411">
    <property type="entry name" value="PNDRDTASEI"/>
</dbReference>
<comment type="catalytic activity">
    <reaction evidence="10 14">
        <text>N(6)-[(R)-dihydrolipoyl]-L-lysyl-[protein] + NAD(+) = N(6)-[(R)-lipoyl]-L-lysyl-[protein] + NADH + H(+)</text>
        <dbReference type="Rhea" id="RHEA:15045"/>
        <dbReference type="Rhea" id="RHEA-COMP:10474"/>
        <dbReference type="Rhea" id="RHEA-COMP:10475"/>
        <dbReference type="ChEBI" id="CHEBI:15378"/>
        <dbReference type="ChEBI" id="CHEBI:57540"/>
        <dbReference type="ChEBI" id="CHEBI:57945"/>
        <dbReference type="ChEBI" id="CHEBI:83099"/>
        <dbReference type="ChEBI" id="CHEBI:83100"/>
        <dbReference type="EC" id="1.8.1.4"/>
    </reaction>
</comment>
<keyword evidence="6 14" id="KW-0560">Oxidoreductase</keyword>
<evidence type="ECO:0000256" key="2">
    <source>
        <dbReference type="ARBA" id="ARBA00012608"/>
    </source>
</evidence>
<evidence type="ECO:0000313" key="17">
    <source>
        <dbReference type="EMBL" id="MDJ1480335.1"/>
    </source>
</evidence>
<evidence type="ECO:0000259" key="16">
    <source>
        <dbReference type="Pfam" id="PF07992"/>
    </source>
</evidence>
<comment type="caution">
    <text evidence="17">The sequence shown here is derived from an EMBL/GenBank/DDBJ whole genome shotgun (WGS) entry which is preliminary data.</text>
</comment>
<dbReference type="InterPro" id="IPR001100">
    <property type="entry name" value="Pyr_nuc-diS_OxRdtase"/>
</dbReference>
<feature type="binding site" evidence="12">
    <location>
        <begin position="143"/>
        <end position="145"/>
    </location>
    <ligand>
        <name>FAD</name>
        <dbReference type="ChEBI" id="CHEBI:57692"/>
    </ligand>
</feature>
<comment type="miscellaneous">
    <text evidence="14">The active site is a redox-active disulfide bond.</text>
</comment>
<feature type="binding site" evidence="12">
    <location>
        <begin position="180"/>
        <end position="187"/>
    </location>
    <ligand>
        <name>NAD(+)</name>
        <dbReference type="ChEBI" id="CHEBI:57540"/>
    </ligand>
</feature>
<dbReference type="AlphaFoldDB" id="A0AAE3QMU4"/>
<evidence type="ECO:0000256" key="9">
    <source>
        <dbReference type="ARBA" id="ARBA00023284"/>
    </source>
</evidence>
<evidence type="ECO:0000256" key="6">
    <source>
        <dbReference type="ARBA" id="ARBA00023002"/>
    </source>
</evidence>
<keyword evidence="12" id="KW-0547">Nucleotide-binding</keyword>
<dbReference type="EMBL" id="JASJOS010000003">
    <property type="protein sequence ID" value="MDJ1480335.1"/>
    <property type="molecule type" value="Genomic_DNA"/>
</dbReference>
<evidence type="ECO:0000256" key="14">
    <source>
        <dbReference type="RuleBase" id="RU003692"/>
    </source>
</evidence>
<dbReference type="PROSITE" id="PS00076">
    <property type="entry name" value="PYRIDINE_REDOX_1"/>
    <property type="match status" value="1"/>
</dbReference>
<feature type="disulfide bond" description="Redox-active" evidence="13">
    <location>
        <begin position="41"/>
        <end position="46"/>
    </location>
</feature>
<feature type="domain" description="FAD/NAD(P)-binding" evidence="16">
    <location>
        <begin position="3"/>
        <end position="327"/>
    </location>
</feature>
<dbReference type="Gene3D" id="3.30.390.30">
    <property type="match status" value="1"/>
</dbReference>
<evidence type="ECO:0000256" key="3">
    <source>
        <dbReference type="ARBA" id="ARBA00016961"/>
    </source>
</evidence>
<evidence type="ECO:0000256" key="8">
    <source>
        <dbReference type="ARBA" id="ARBA00023157"/>
    </source>
</evidence>
<dbReference type="SUPFAM" id="SSF51905">
    <property type="entry name" value="FAD/NAD(P)-binding domain"/>
    <property type="match status" value="1"/>
</dbReference>
<dbReference type="InterPro" id="IPR012999">
    <property type="entry name" value="Pyr_OxRdtase_I_AS"/>
</dbReference>
<dbReference type="FunFam" id="3.30.390.30:FF:000001">
    <property type="entry name" value="Dihydrolipoyl dehydrogenase"/>
    <property type="match status" value="1"/>
</dbReference>
<evidence type="ECO:0000256" key="5">
    <source>
        <dbReference type="ARBA" id="ARBA00022827"/>
    </source>
</evidence>
<evidence type="ECO:0000256" key="10">
    <source>
        <dbReference type="ARBA" id="ARBA00049187"/>
    </source>
</evidence>
<keyword evidence="9 14" id="KW-0676">Redox-active center</keyword>
<dbReference type="Pfam" id="PF07992">
    <property type="entry name" value="Pyr_redox_2"/>
    <property type="match status" value="1"/>
</dbReference>
<name>A0AAE3QMU4_9BACT</name>
<dbReference type="Proteomes" id="UP001241110">
    <property type="component" value="Unassembled WGS sequence"/>
</dbReference>
<sequence length="466" mass="50139">MDFDVIVIGSGPGGYIAAIRCAQLGMKTAIIEKYSALGGTCLNVGCIPSKALLDSSEHYYNAAHSFAQHGIAIKDMQLDFGQMIKRKEEVVGQMTKGVEFLMNKNKITTYIGFGSFVDKNTVKVKSNDGQEQQISAKNIIIATGSKPSSFPSMPIDKKRVISSTEALKLPEVPKHLIVIGAGVIGAELGSVYARLGAKVSFVEFAASMIPTMDGTMGKELQKSMRKLGADFYFSHKVTSVENKGDSVVVRAENNKGGLLELEGDYCLVSVGRRPYTDGLELEKAGLKTDERGRIAVNDHLQTEVSNIYAIGDVIRGAMLAHKAEEEGVFVAETIAGQHPHINYLLIPGVVYTWPEVAAVGYTEEELKTNGTPYKAGTFPFKALGRARASMDTDGLVKVLAHAETDEILGVHMIGARVADMIAEAVVAMEFRAAAEDVGIMSHAHPTYTEAFKEACLAATGNRALNI</sequence>
<dbReference type="Pfam" id="PF02852">
    <property type="entry name" value="Pyr_redox_dim"/>
    <property type="match status" value="1"/>
</dbReference>
<evidence type="ECO:0000259" key="15">
    <source>
        <dbReference type="Pfam" id="PF02852"/>
    </source>
</evidence>
<dbReference type="SUPFAM" id="SSF55424">
    <property type="entry name" value="FAD/NAD-linked reductases, dimerisation (C-terminal) domain"/>
    <property type="match status" value="1"/>
</dbReference>
<dbReference type="GO" id="GO:0005737">
    <property type="term" value="C:cytoplasm"/>
    <property type="evidence" value="ECO:0007669"/>
    <property type="project" value="UniProtKB-ARBA"/>
</dbReference>
<feature type="domain" description="Pyridine nucleotide-disulphide oxidoreductase dimerisation" evidence="15">
    <location>
        <begin position="346"/>
        <end position="454"/>
    </location>
</feature>
<accession>A0AAE3QMU4</accession>